<dbReference type="EMBL" id="KL596634">
    <property type="protein sequence ID" value="KER32456.1"/>
    <property type="molecule type" value="Genomic_DNA"/>
</dbReference>
<accession>A0A074ZZE7</accession>
<proteinExistence type="predicted"/>
<reference evidence="1 2" key="1">
    <citation type="submission" date="2013-11" db="EMBL/GenBank/DDBJ databases">
        <title>Opisthorchis viverrini - life in the bile duct.</title>
        <authorList>
            <person name="Young N.D."/>
            <person name="Nagarajan N."/>
            <person name="Lin S.J."/>
            <person name="Korhonen P.K."/>
            <person name="Jex A.R."/>
            <person name="Hall R.S."/>
            <person name="Safavi-Hemami H."/>
            <person name="Kaewkong W."/>
            <person name="Bertrand D."/>
            <person name="Gao S."/>
            <person name="Seet Q."/>
            <person name="Wongkham S."/>
            <person name="Teh B.T."/>
            <person name="Wongkham C."/>
            <person name="Intapan P.M."/>
            <person name="Maleewong W."/>
            <person name="Yang X."/>
            <person name="Hu M."/>
            <person name="Wang Z."/>
            <person name="Hofmann A."/>
            <person name="Sternberg P.W."/>
            <person name="Tan P."/>
            <person name="Wang J."/>
            <person name="Gasser R.B."/>
        </authorList>
    </citation>
    <scope>NUCLEOTIDE SEQUENCE [LARGE SCALE GENOMIC DNA]</scope>
</reference>
<name>A0A074ZZE7_OPIVI</name>
<dbReference type="KEGG" id="ovi:T265_01508"/>
<sequence>MRTIRDNFRNSRSRLATWYPPTAGRTQTQIDCYQLWEPGSISALMLPSGGIGARLRKNSPAEPLFVITPFVDQSIGRDDPTRFAPALTTTSTGHTQDYKLHLLTVESPDNVCCTPEKRTQHPSNELTAPSLLTRLWLRTAGNQEAASAECAGVGLVPSCQAEKPLIDCMYIGSPLCGSPEDTREGISQAIS</sequence>
<dbReference type="Proteomes" id="UP000054324">
    <property type="component" value="Unassembled WGS sequence"/>
</dbReference>
<dbReference type="RefSeq" id="XP_009163813.1">
    <property type="nucleotide sequence ID" value="XM_009165549.1"/>
</dbReference>
<keyword evidence="2" id="KW-1185">Reference proteome</keyword>
<dbReference type="AlphaFoldDB" id="A0A074ZZE7"/>
<evidence type="ECO:0000313" key="2">
    <source>
        <dbReference type="Proteomes" id="UP000054324"/>
    </source>
</evidence>
<organism evidence="1 2">
    <name type="scientific">Opisthorchis viverrini</name>
    <name type="common">Southeast Asian liver fluke</name>
    <dbReference type="NCBI Taxonomy" id="6198"/>
    <lineage>
        <taxon>Eukaryota</taxon>
        <taxon>Metazoa</taxon>
        <taxon>Spiralia</taxon>
        <taxon>Lophotrochozoa</taxon>
        <taxon>Platyhelminthes</taxon>
        <taxon>Trematoda</taxon>
        <taxon>Digenea</taxon>
        <taxon>Opisthorchiida</taxon>
        <taxon>Opisthorchiata</taxon>
        <taxon>Opisthorchiidae</taxon>
        <taxon>Opisthorchis</taxon>
    </lineage>
</organism>
<gene>
    <name evidence="1" type="ORF">T265_01508</name>
</gene>
<dbReference type="CTD" id="20315696"/>
<evidence type="ECO:0000313" key="1">
    <source>
        <dbReference type="EMBL" id="KER32456.1"/>
    </source>
</evidence>
<dbReference type="GeneID" id="20315696"/>
<protein>
    <submittedName>
        <fullName evidence="1">Uncharacterized protein</fullName>
    </submittedName>
</protein>